<dbReference type="STRING" id="283909.R7UIH9"/>
<evidence type="ECO:0000256" key="3">
    <source>
        <dbReference type="ARBA" id="ARBA00023274"/>
    </source>
</evidence>
<dbReference type="PANTHER" id="PTHR21569">
    <property type="entry name" value="RIBOSOMAL PROTEIN S9"/>
    <property type="match status" value="1"/>
</dbReference>
<keyword evidence="2" id="KW-0689">Ribosomal protein</keyword>
<dbReference type="PANTHER" id="PTHR21569:SF1">
    <property type="entry name" value="SMALL RIBOSOMAL SUBUNIT PROTEIN US9M"/>
    <property type="match status" value="1"/>
</dbReference>
<dbReference type="Proteomes" id="UP000014760">
    <property type="component" value="Unassembled WGS sequence"/>
</dbReference>
<dbReference type="Pfam" id="PF00380">
    <property type="entry name" value="Ribosomal_S9"/>
    <property type="match status" value="1"/>
</dbReference>
<evidence type="ECO:0000256" key="1">
    <source>
        <dbReference type="ARBA" id="ARBA00005251"/>
    </source>
</evidence>
<dbReference type="HOGENOM" id="CLU_060546_0_0_1"/>
<dbReference type="SUPFAM" id="SSF54211">
    <property type="entry name" value="Ribosomal protein S5 domain 2-like"/>
    <property type="match status" value="1"/>
</dbReference>
<dbReference type="EMBL" id="AMQN01001483">
    <property type="status" value="NOT_ANNOTATED_CDS"/>
    <property type="molecule type" value="Genomic_DNA"/>
</dbReference>
<evidence type="ECO:0000313" key="7">
    <source>
        <dbReference type="Proteomes" id="UP000014760"/>
    </source>
</evidence>
<dbReference type="GO" id="GO:0003723">
    <property type="term" value="F:RNA binding"/>
    <property type="evidence" value="ECO:0007669"/>
    <property type="project" value="TreeGrafter"/>
</dbReference>
<comment type="similarity">
    <text evidence="1">Belongs to the universal ribosomal protein uS9 family.</text>
</comment>
<evidence type="ECO:0000256" key="4">
    <source>
        <dbReference type="SAM" id="MobiDB-lite"/>
    </source>
</evidence>
<dbReference type="Gene3D" id="3.30.230.10">
    <property type="match status" value="1"/>
</dbReference>
<dbReference type="OrthoDB" id="10254627at2759"/>
<dbReference type="EMBL" id="AMQN01001482">
    <property type="status" value="NOT_ANNOTATED_CDS"/>
    <property type="molecule type" value="Genomic_DNA"/>
</dbReference>
<reference evidence="7" key="1">
    <citation type="submission" date="2012-12" db="EMBL/GenBank/DDBJ databases">
        <authorList>
            <person name="Hellsten U."/>
            <person name="Grimwood J."/>
            <person name="Chapman J.A."/>
            <person name="Shapiro H."/>
            <person name="Aerts A."/>
            <person name="Otillar R.P."/>
            <person name="Terry A.Y."/>
            <person name="Boore J.L."/>
            <person name="Simakov O."/>
            <person name="Marletaz F."/>
            <person name="Cho S.-J."/>
            <person name="Edsinger-Gonzales E."/>
            <person name="Havlak P."/>
            <person name="Kuo D.-H."/>
            <person name="Larsson T."/>
            <person name="Lv J."/>
            <person name="Arendt D."/>
            <person name="Savage R."/>
            <person name="Osoegawa K."/>
            <person name="de Jong P."/>
            <person name="Lindberg D.R."/>
            <person name="Seaver E.C."/>
            <person name="Weisblat D.A."/>
            <person name="Putnam N.H."/>
            <person name="Grigoriev I.V."/>
            <person name="Rokhsar D.S."/>
        </authorList>
    </citation>
    <scope>NUCLEOTIDE SEQUENCE</scope>
    <source>
        <strain evidence="7">I ESC-2004</strain>
    </source>
</reference>
<evidence type="ECO:0000256" key="2">
    <source>
        <dbReference type="ARBA" id="ARBA00022980"/>
    </source>
</evidence>
<evidence type="ECO:0000313" key="6">
    <source>
        <dbReference type="EnsemblMetazoa" id="CapteP148451"/>
    </source>
</evidence>
<proteinExistence type="inferred from homology"/>
<dbReference type="OMA" id="RAKWIWY"/>
<organism evidence="5">
    <name type="scientific">Capitella teleta</name>
    <name type="common">Polychaete worm</name>
    <dbReference type="NCBI Taxonomy" id="283909"/>
    <lineage>
        <taxon>Eukaryota</taxon>
        <taxon>Metazoa</taxon>
        <taxon>Spiralia</taxon>
        <taxon>Lophotrochozoa</taxon>
        <taxon>Annelida</taxon>
        <taxon>Polychaeta</taxon>
        <taxon>Sedentaria</taxon>
        <taxon>Scolecida</taxon>
        <taxon>Capitellidae</taxon>
        <taxon>Capitella</taxon>
    </lineage>
</organism>
<keyword evidence="7" id="KW-1185">Reference proteome</keyword>
<dbReference type="EnsemblMetazoa" id="CapteT148451">
    <property type="protein sequence ID" value="CapteP148451"/>
    <property type="gene ID" value="CapteG148451"/>
</dbReference>
<feature type="region of interest" description="Disordered" evidence="4">
    <location>
        <begin position="276"/>
        <end position="296"/>
    </location>
</feature>
<dbReference type="AlphaFoldDB" id="R7UIH9"/>
<dbReference type="GO" id="GO:0005763">
    <property type="term" value="C:mitochondrial small ribosomal subunit"/>
    <property type="evidence" value="ECO:0007669"/>
    <property type="project" value="TreeGrafter"/>
</dbReference>
<dbReference type="FunCoup" id="R7UIH9">
    <property type="interactions" value="834"/>
</dbReference>
<evidence type="ECO:0008006" key="8">
    <source>
        <dbReference type="Google" id="ProtNLM"/>
    </source>
</evidence>
<gene>
    <name evidence="5" type="ORF">CAPTEDRAFT_148451</name>
</gene>
<accession>R7UIH9</accession>
<dbReference type="EMBL" id="KB303020">
    <property type="protein sequence ID" value="ELU03593.1"/>
    <property type="molecule type" value="Genomic_DNA"/>
</dbReference>
<reference evidence="6" key="3">
    <citation type="submission" date="2015-06" db="UniProtKB">
        <authorList>
            <consortium name="EnsemblMetazoa"/>
        </authorList>
    </citation>
    <scope>IDENTIFICATION</scope>
</reference>
<dbReference type="InterPro" id="IPR014721">
    <property type="entry name" value="Ribsml_uS5_D2-typ_fold_subgr"/>
</dbReference>
<dbReference type="InterPro" id="IPR020568">
    <property type="entry name" value="Ribosomal_Su5_D2-typ_SF"/>
</dbReference>
<name>R7UIH9_CAPTE</name>
<dbReference type="GO" id="GO:0006412">
    <property type="term" value="P:translation"/>
    <property type="evidence" value="ECO:0007669"/>
    <property type="project" value="InterPro"/>
</dbReference>
<protein>
    <recommendedName>
        <fullName evidence="8">30S ribosomal protein S9</fullName>
    </recommendedName>
</protein>
<reference evidence="5 7" key="2">
    <citation type="journal article" date="2013" name="Nature">
        <title>Insights into bilaterian evolution from three spiralian genomes.</title>
        <authorList>
            <person name="Simakov O."/>
            <person name="Marletaz F."/>
            <person name="Cho S.J."/>
            <person name="Edsinger-Gonzales E."/>
            <person name="Havlak P."/>
            <person name="Hellsten U."/>
            <person name="Kuo D.H."/>
            <person name="Larsson T."/>
            <person name="Lv J."/>
            <person name="Arendt D."/>
            <person name="Savage R."/>
            <person name="Osoegawa K."/>
            <person name="de Jong P."/>
            <person name="Grimwood J."/>
            <person name="Chapman J.A."/>
            <person name="Shapiro H."/>
            <person name="Aerts A."/>
            <person name="Otillar R.P."/>
            <person name="Terry A.Y."/>
            <person name="Boore J.L."/>
            <person name="Grigoriev I.V."/>
            <person name="Lindberg D.R."/>
            <person name="Seaver E.C."/>
            <person name="Weisblat D.A."/>
            <person name="Putnam N.H."/>
            <person name="Rokhsar D.S."/>
        </authorList>
    </citation>
    <scope>NUCLEOTIDE SEQUENCE</scope>
    <source>
        <strain evidence="5 7">I ESC-2004</strain>
    </source>
</reference>
<evidence type="ECO:0000313" key="5">
    <source>
        <dbReference type="EMBL" id="ELU03593.1"/>
    </source>
</evidence>
<keyword evidence="3" id="KW-0687">Ribonucleoprotein</keyword>
<dbReference type="GO" id="GO:0003735">
    <property type="term" value="F:structural constituent of ribosome"/>
    <property type="evidence" value="ECO:0007669"/>
    <property type="project" value="InterPro"/>
</dbReference>
<sequence>MRAYLERAKAHDAFMQGEISEYEIGKRHLANIMGADPDNFSQEDIDKAVEYLLPSGLFDKEARPKMKHPHDVIPKRKAAEFDVDGRPFHTYFYTAKPQFFKLMHDAVFVLESLKKEEDKMLRRGEEANADKKIIIGASVWLTKPAVEEKLQEKLSDEEYDSFIRLFTRIIEHPISYAEETFIMQYRRVLSAESMISSIPELIYDEAGRPYQEAEGARKTSKAYVKIWSQGSGHVTVNGTDLLDCFPEILDREQVMSPLHFTNTLGRVDIEARVEGGGHSSRAGALREEALSPTSSEIPPLRVSPRIIKNNNVSFFG</sequence>
<dbReference type="InterPro" id="IPR000754">
    <property type="entry name" value="Ribosomal_uS9"/>
</dbReference>